<dbReference type="EMBL" id="CP049056">
    <property type="protein sequence ID" value="QIE55710.1"/>
    <property type="molecule type" value="Genomic_DNA"/>
</dbReference>
<feature type="transmembrane region" description="Helical" evidence="7">
    <location>
        <begin position="71"/>
        <end position="95"/>
    </location>
</feature>
<keyword evidence="6 7" id="KW-0472">Membrane</keyword>
<dbReference type="InterPro" id="IPR035952">
    <property type="entry name" value="Rhomboid-like_sf"/>
</dbReference>
<dbReference type="PANTHER" id="PTHR43066">
    <property type="entry name" value="RHOMBOID-RELATED PROTEIN"/>
    <property type="match status" value="1"/>
</dbReference>
<keyword evidence="9" id="KW-0378">Hydrolase</keyword>
<evidence type="ECO:0000256" key="6">
    <source>
        <dbReference type="ARBA" id="ARBA00023136"/>
    </source>
</evidence>
<proteinExistence type="predicted"/>
<keyword evidence="4 7" id="KW-0812">Transmembrane</keyword>
<evidence type="ECO:0000256" key="3">
    <source>
        <dbReference type="ARBA" id="ARBA00022519"/>
    </source>
</evidence>
<dbReference type="Pfam" id="PF01694">
    <property type="entry name" value="Rhomboid"/>
    <property type="match status" value="1"/>
</dbReference>
<gene>
    <name evidence="9" type="ORF">G5B40_09775</name>
</gene>
<evidence type="ECO:0000259" key="8">
    <source>
        <dbReference type="Pfam" id="PF01694"/>
    </source>
</evidence>
<dbReference type="Gene3D" id="1.20.1540.10">
    <property type="entry name" value="Rhomboid-like"/>
    <property type="match status" value="1"/>
</dbReference>
<keyword evidence="10" id="KW-1185">Reference proteome</keyword>
<sequence length="219" mass="23542">MTDRFQQTRPAPPPIVWTMALIFAAFELAFHLGATGDYLRALAFSRLSFFDFWFQRVLAGEDVPFVFWTSFLTYGFLHGGLLHLLMNGAIFLALGGMLANALGPGRFLILFFASSAAGALVWGLLYTGDEHAQLVGASGAIFGFIGTLKRWEWRWIAATGAPQNRFWGTIIALTLLNVLLAFAGPGGAAVAWQAHLGGFVGGWLIAPALAPGRAGPSPI</sequence>
<keyword evidence="2" id="KW-1003">Cell membrane</keyword>
<comment type="subcellular location">
    <subcellularLocation>
        <location evidence="1">Membrane</location>
        <topology evidence="1">Multi-pass membrane protein</topology>
    </subcellularLocation>
</comment>
<evidence type="ECO:0000256" key="4">
    <source>
        <dbReference type="ARBA" id="ARBA00022692"/>
    </source>
</evidence>
<keyword evidence="9" id="KW-0645">Protease</keyword>
<organism evidence="9 10">
    <name type="scientific">Pikeienuella piscinae</name>
    <dbReference type="NCBI Taxonomy" id="2748098"/>
    <lineage>
        <taxon>Bacteria</taxon>
        <taxon>Pseudomonadati</taxon>
        <taxon>Pseudomonadota</taxon>
        <taxon>Alphaproteobacteria</taxon>
        <taxon>Rhodobacterales</taxon>
        <taxon>Paracoccaceae</taxon>
        <taxon>Pikeienuella</taxon>
    </lineage>
</organism>
<dbReference type="SUPFAM" id="SSF144091">
    <property type="entry name" value="Rhomboid-like"/>
    <property type="match status" value="1"/>
</dbReference>
<dbReference type="PANTHER" id="PTHR43066:SF26">
    <property type="entry name" value="RHOMBOID PROTEASE GLPG"/>
    <property type="match status" value="1"/>
</dbReference>
<protein>
    <submittedName>
        <fullName evidence="9">Rhomboid family intramembrane serine protease</fullName>
    </submittedName>
</protein>
<dbReference type="Proteomes" id="UP000503336">
    <property type="component" value="Chromosome"/>
</dbReference>
<evidence type="ECO:0000313" key="10">
    <source>
        <dbReference type="Proteomes" id="UP000503336"/>
    </source>
</evidence>
<dbReference type="GO" id="GO:0004252">
    <property type="term" value="F:serine-type endopeptidase activity"/>
    <property type="evidence" value="ECO:0007669"/>
    <property type="project" value="InterPro"/>
</dbReference>
<feature type="domain" description="Peptidase S54 rhomboid" evidence="8">
    <location>
        <begin position="68"/>
        <end position="209"/>
    </location>
</feature>
<dbReference type="GO" id="GO:0006508">
    <property type="term" value="P:proteolysis"/>
    <property type="evidence" value="ECO:0007669"/>
    <property type="project" value="UniProtKB-KW"/>
</dbReference>
<reference evidence="9 10" key="1">
    <citation type="submission" date="2020-02" db="EMBL/GenBank/DDBJ databases">
        <title>complete genome sequence of Rhodobacteraceae bacterium.</title>
        <authorList>
            <person name="Park J."/>
            <person name="Kim Y.-S."/>
            <person name="Kim K.-H."/>
        </authorList>
    </citation>
    <scope>NUCLEOTIDE SEQUENCE [LARGE SCALE GENOMIC DNA]</scope>
    <source>
        <strain evidence="9 10">RR4-56</strain>
    </source>
</reference>
<dbReference type="KEGG" id="hdh:G5B40_09775"/>
<keyword evidence="5 7" id="KW-1133">Transmembrane helix</keyword>
<dbReference type="InterPro" id="IPR022764">
    <property type="entry name" value="Peptidase_S54_rhomboid_dom"/>
</dbReference>
<dbReference type="RefSeq" id="WP_165097993.1">
    <property type="nucleotide sequence ID" value="NZ_CP049056.1"/>
</dbReference>
<evidence type="ECO:0000256" key="2">
    <source>
        <dbReference type="ARBA" id="ARBA00022475"/>
    </source>
</evidence>
<name>A0A7L5BU30_9RHOB</name>
<feature type="transmembrane region" description="Helical" evidence="7">
    <location>
        <begin position="166"/>
        <end position="184"/>
    </location>
</feature>
<feature type="transmembrane region" description="Helical" evidence="7">
    <location>
        <begin position="107"/>
        <end position="125"/>
    </location>
</feature>
<feature type="transmembrane region" description="Helical" evidence="7">
    <location>
        <begin position="131"/>
        <end position="148"/>
    </location>
</feature>
<accession>A0A7L5BU30</accession>
<evidence type="ECO:0000313" key="9">
    <source>
        <dbReference type="EMBL" id="QIE55710.1"/>
    </source>
</evidence>
<keyword evidence="3" id="KW-0997">Cell inner membrane</keyword>
<feature type="transmembrane region" description="Helical" evidence="7">
    <location>
        <begin position="15"/>
        <end position="34"/>
    </location>
</feature>
<dbReference type="GO" id="GO:0016020">
    <property type="term" value="C:membrane"/>
    <property type="evidence" value="ECO:0007669"/>
    <property type="project" value="UniProtKB-SubCell"/>
</dbReference>
<dbReference type="AlphaFoldDB" id="A0A7L5BU30"/>
<evidence type="ECO:0000256" key="1">
    <source>
        <dbReference type="ARBA" id="ARBA00004141"/>
    </source>
</evidence>
<evidence type="ECO:0000256" key="7">
    <source>
        <dbReference type="SAM" id="Phobius"/>
    </source>
</evidence>
<evidence type="ECO:0000256" key="5">
    <source>
        <dbReference type="ARBA" id="ARBA00022989"/>
    </source>
</evidence>